<dbReference type="OrthoDB" id="5495443at2"/>
<gene>
    <name evidence="2" type="ORF">FDQ92_05235</name>
</gene>
<dbReference type="KEGG" id="dax:FDQ92_05235"/>
<reference evidence="2 3" key="1">
    <citation type="submission" date="2019-05" db="EMBL/GenBank/DDBJ databases">
        <title>The Complete Genome Sequence of the n-alkane-degrading Desulfoglaeba alkanexedens ALDC reveals multiple alkylsuccinate synthase gene clusters.</title>
        <authorList>
            <person name="Callaghan A.V."/>
            <person name="Davidova I.A."/>
            <person name="Duncan K.E."/>
            <person name="Morris B."/>
            <person name="McInerney M.J."/>
        </authorList>
    </citation>
    <scope>NUCLEOTIDE SEQUENCE [LARGE SCALE GENOMIC DNA]</scope>
    <source>
        <strain evidence="2 3">ALDC</strain>
    </source>
</reference>
<dbReference type="EMBL" id="CP040098">
    <property type="protein sequence ID" value="QCQ21633.1"/>
    <property type="molecule type" value="Genomic_DNA"/>
</dbReference>
<reference evidence="2 3" key="2">
    <citation type="submission" date="2019-05" db="EMBL/GenBank/DDBJ databases">
        <authorList>
            <person name="Suflita J.M."/>
            <person name="Marks C.R."/>
        </authorList>
    </citation>
    <scope>NUCLEOTIDE SEQUENCE [LARGE SCALE GENOMIC DNA]</scope>
    <source>
        <strain evidence="2 3">ALDC</strain>
    </source>
</reference>
<protein>
    <submittedName>
        <fullName evidence="2">Uncharacterized protein</fullName>
    </submittedName>
</protein>
<organism evidence="2 3">
    <name type="scientific">Desulfoglaeba alkanexedens ALDC</name>
    <dbReference type="NCBI Taxonomy" id="980445"/>
    <lineage>
        <taxon>Bacteria</taxon>
        <taxon>Pseudomonadati</taxon>
        <taxon>Thermodesulfobacteriota</taxon>
        <taxon>Syntrophobacteria</taxon>
        <taxon>Syntrophobacterales</taxon>
        <taxon>Syntrophobacteraceae</taxon>
        <taxon>Desulfoglaeba</taxon>
    </lineage>
</organism>
<dbReference type="RefSeq" id="WP_137423602.1">
    <property type="nucleotide sequence ID" value="NZ_CP040098.1"/>
</dbReference>
<keyword evidence="3" id="KW-1185">Reference proteome</keyword>
<feature type="compositionally biased region" description="Basic residues" evidence="1">
    <location>
        <begin position="1"/>
        <end position="12"/>
    </location>
</feature>
<dbReference type="AlphaFoldDB" id="A0A4P8L1X8"/>
<evidence type="ECO:0000256" key="1">
    <source>
        <dbReference type="SAM" id="MobiDB-lite"/>
    </source>
</evidence>
<proteinExistence type="predicted"/>
<name>A0A4P8L1X8_9BACT</name>
<evidence type="ECO:0000313" key="3">
    <source>
        <dbReference type="Proteomes" id="UP000298602"/>
    </source>
</evidence>
<sequence>MTRKSKSNKPKKRTIDLSEPEQQELEMLLDRLRVQDPEGRSLDNYLLTLRQILAGREAMVAALVDRLSQEGTAVGFRVHLALRDLVSGGQCLRVMKQAEYRFRQRGFGKLATGSEEAGQRPVVLVPGEKRRPEAYLAATPRGSLFVLVRAPLPDSNVWMLGTVLLSSPCLIEYVQVVEGSRKGYRELIRGLEGSGHGLPVPIPVSHGSRFLFDAMDLRPDVMQGDHGIQLQRLLKPYRVSSEEDTFVGEMTRDLEDRLPEVSTLFSNTKRLLPLGVYSTAFDRDTVEPFWNEIKAVDNSVLIVSEEVQNELVDGIIARATDVLFGGGKARVVEVHLEEVALYWRLRGDLEKASDALALARYVRHASRPSDNKLLRLIVETALVLHFGEEVGCLEDECMGEGEGEGEGQLVLERTESGIILPRGFSR</sequence>
<accession>A0A4P8L1X8</accession>
<dbReference type="Proteomes" id="UP000298602">
    <property type="component" value="Chromosome"/>
</dbReference>
<evidence type="ECO:0000313" key="2">
    <source>
        <dbReference type="EMBL" id="QCQ21633.1"/>
    </source>
</evidence>
<feature type="region of interest" description="Disordered" evidence="1">
    <location>
        <begin position="1"/>
        <end position="20"/>
    </location>
</feature>